<keyword evidence="7 8" id="KW-0349">Heme</keyword>
<feature type="binding site" description="axial binding residue" evidence="7">
    <location>
        <position position="441"/>
    </location>
    <ligand>
        <name>heme</name>
        <dbReference type="ChEBI" id="CHEBI:30413"/>
    </ligand>
    <ligandPart>
        <name>Fe</name>
        <dbReference type="ChEBI" id="CHEBI:18248"/>
    </ligandPart>
</feature>
<evidence type="ECO:0000256" key="1">
    <source>
        <dbReference type="ARBA" id="ARBA00001971"/>
    </source>
</evidence>
<dbReference type="AlphaFoldDB" id="A0A1I8I7N1"/>
<evidence type="ECO:0000313" key="11">
    <source>
        <dbReference type="WBParaSite" id="maker-uti_cns_0010854-snap-gene-0.2-mRNA-1"/>
    </source>
</evidence>
<dbReference type="FunFam" id="1.10.630.10:FF:000036">
    <property type="entry name" value="CYtochrome P450 family"/>
    <property type="match status" value="1"/>
</dbReference>
<dbReference type="PRINTS" id="PR00385">
    <property type="entry name" value="P450"/>
</dbReference>
<dbReference type="SUPFAM" id="SSF48264">
    <property type="entry name" value="Cytochrome P450"/>
    <property type="match status" value="1"/>
</dbReference>
<keyword evidence="4 8" id="KW-0560">Oxidoreductase</keyword>
<name>A0A1I8I7N1_9PLAT</name>
<protein>
    <submittedName>
        <fullName evidence="10 11">Cytochrome P450</fullName>
    </submittedName>
</protein>
<keyword evidence="9" id="KW-1185">Reference proteome</keyword>
<evidence type="ECO:0000313" key="9">
    <source>
        <dbReference type="Proteomes" id="UP000095280"/>
    </source>
</evidence>
<evidence type="ECO:0000313" key="10">
    <source>
        <dbReference type="WBParaSite" id="maker-uti_cns_0010337-snap-gene-0.6-mRNA-1"/>
    </source>
</evidence>
<dbReference type="InterPro" id="IPR017972">
    <property type="entry name" value="Cyt_P450_CS"/>
</dbReference>
<proteinExistence type="inferred from homology"/>
<dbReference type="PANTHER" id="PTHR24300:SF403">
    <property type="entry name" value="CYTOCHROME P450 306A1"/>
    <property type="match status" value="1"/>
</dbReference>
<evidence type="ECO:0000256" key="2">
    <source>
        <dbReference type="ARBA" id="ARBA00010617"/>
    </source>
</evidence>
<evidence type="ECO:0000256" key="8">
    <source>
        <dbReference type="RuleBase" id="RU000461"/>
    </source>
</evidence>
<evidence type="ECO:0000256" key="6">
    <source>
        <dbReference type="ARBA" id="ARBA00023033"/>
    </source>
</evidence>
<dbReference type="PRINTS" id="PR00463">
    <property type="entry name" value="EP450I"/>
</dbReference>
<sequence>MQIVKPLAAALLAGLLGRHLFQRLRRRGPIGLPVLGSLPYMLYRAFVEPGFRWYRFLNEMRAAYGDVISVVLGTQEFILISGYQQIKAALVGRADQFSQRPNQPLYQVMAQGRGLLLSEGALWLEHRRFTLRVLRDFGLGRSLSEQQIQTEAQELAAKLSDLSGQETDLNVHITKAIVNVIGSLVFAQRSGYEDPKLDNFLHHTKALTQAGLDTELMFFFPQLPAWLTALAPSTGRYLQSEKWIMDHCREKIQAIDRNYDESSEPSCFVEAYLQEQRLRQASGGVGSFDNLQLVRTVLDLYLAGSETTATTLRWALLYCSFHPEYQEACHAEIAASIGLREVSMKDKRGLHKVQAFLDETQRIANLVPMSVEHRVSEAVELDGLPISPDSLVLPNLYSVHMDPELFPEPHEFKPDRFIDPETGTYKASEYLIPFSLGKRACLGETLARMELFIFFVTLLQKFRFEPTEDCRLRRDEILLGPDGVVRAPGDHSLVVHKRRL</sequence>
<reference evidence="10 11" key="1">
    <citation type="submission" date="2016-11" db="UniProtKB">
        <authorList>
            <consortium name="WormBaseParasite"/>
        </authorList>
    </citation>
    <scope>IDENTIFICATION</scope>
</reference>
<dbReference type="InterPro" id="IPR036396">
    <property type="entry name" value="Cyt_P450_sf"/>
</dbReference>
<dbReference type="WBParaSite" id="maker-uti_cns_0010337-snap-gene-0.6-mRNA-1">
    <property type="protein sequence ID" value="maker-uti_cns_0010337-snap-gene-0.6-mRNA-1"/>
    <property type="gene ID" value="maker-uti_cns_0010337-snap-gene-0.6"/>
</dbReference>
<dbReference type="Gene3D" id="1.10.630.10">
    <property type="entry name" value="Cytochrome P450"/>
    <property type="match status" value="1"/>
</dbReference>
<dbReference type="GO" id="GO:0006805">
    <property type="term" value="P:xenobiotic metabolic process"/>
    <property type="evidence" value="ECO:0007669"/>
    <property type="project" value="TreeGrafter"/>
</dbReference>
<organism evidence="9 10">
    <name type="scientific">Macrostomum lignano</name>
    <dbReference type="NCBI Taxonomy" id="282301"/>
    <lineage>
        <taxon>Eukaryota</taxon>
        <taxon>Metazoa</taxon>
        <taxon>Spiralia</taxon>
        <taxon>Lophotrochozoa</taxon>
        <taxon>Platyhelminthes</taxon>
        <taxon>Rhabditophora</taxon>
        <taxon>Macrostomorpha</taxon>
        <taxon>Macrostomida</taxon>
        <taxon>Macrostomidae</taxon>
        <taxon>Macrostomum</taxon>
    </lineage>
</organism>
<dbReference type="GO" id="GO:0006082">
    <property type="term" value="P:organic acid metabolic process"/>
    <property type="evidence" value="ECO:0007669"/>
    <property type="project" value="TreeGrafter"/>
</dbReference>
<keyword evidence="5 7" id="KW-0408">Iron</keyword>
<dbReference type="GO" id="GO:0020037">
    <property type="term" value="F:heme binding"/>
    <property type="evidence" value="ECO:0007669"/>
    <property type="project" value="InterPro"/>
</dbReference>
<comment type="cofactor">
    <cofactor evidence="1 7">
        <name>heme</name>
        <dbReference type="ChEBI" id="CHEBI:30413"/>
    </cofactor>
</comment>
<evidence type="ECO:0000256" key="5">
    <source>
        <dbReference type="ARBA" id="ARBA00023004"/>
    </source>
</evidence>
<dbReference type="GO" id="GO:0008395">
    <property type="term" value="F:steroid hydroxylase activity"/>
    <property type="evidence" value="ECO:0007669"/>
    <property type="project" value="TreeGrafter"/>
</dbReference>
<evidence type="ECO:0000256" key="3">
    <source>
        <dbReference type="ARBA" id="ARBA00022723"/>
    </source>
</evidence>
<keyword evidence="3 7" id="KW-0479">Metal-binding</keyword>
<dbReference type="PANTHER" id="PTHR24300">
    <property type="entry name" value="CYTOCHROME P450 508A4-RELATED"/>
    <property type="match status" value="1"/>
</dbReference>
<dbReference type="GO" id="GO:0005506">
    <property type="term" value="F:iron ion binding"/>
    <property type="evidence" value="ECO:0007669"/>
    <property type="project" value="InterPro"/>
</dbReference>
<dbReference type="InterPro" id="IPR002401">
    <property type="entry name" value="Cyt_P450_E_grp-I"/>
</dbReference>
<dbReference type="STRING" id="282301.A0A1I8I7N1"/>
<keyword evidence="6 8" id="KW-0503">Monooxygenase</keyword>
<accession>A0A1I8I7N1</accession>
<dbReference type="GO" id="GO:0005737">
    <property type="term" value="C:cytoplasm"/>
    <property type="evidence" value="ECO:0007669"/>
    <property type="project" value="TreeGrafter"/>
</dbReference>
<dbReference type="Proteomes" id="UP000095280">
    <property type="component" value="Unplaced"/>
</dbReference>
<dbReference type="InterPro" id="IPR001128">
    <property type="entry name" value="Cyt_P450"/>
</dbReference>
<dbReference type="WBParaSite" id="maker-uti_cns_0010854-snap-gene-0.2-mRNA-1">
    <property type="protein sequence ID" value="maker-uti_cns_0010854-snap-gene-0.2-mRNA-1"/>
    <property type="gene ID" value="maker-uti_cns_0010854-snap-gene-0.2"/>
</dbReference>
<dbReference type="PROSITE" id="PS00086">
    <property type="entry name" value="CYTOCHROME_P450"/>
    <property type="match status" value="1"/>
</dbReference>
<dbReference type="InterPro" id="IPR050182">
    <property type="entry name" value="Cytochrome_P450_fam2"/>
</dbReference>
<comment type="similarity">
    <text evidence="2 8">Belongs to the cytochrome P450 family.</text>
</comment>
<evidence type="ECO:0000256" key="4">
    <source>
        <dbReference type="ARBA" id="ARBA00023002"/>
    </source>
</evidence>
<dbReference type="OrthoDB" id="6081913at2759"/>
<dbReference type="Pfam" id="PF00067">
    <property type="entry name" value="p450"/>
    <property type="match status" value="1"/>
</dbReference>
<dbReference type="GO" id="GO:0016712">
    <property type="term" value="F:oxidoreductase activity, acting on paired donors, with incorporation or reduction of molecular oxygen, reduced flavin or flavoprotein as one donor, and incorporation of one atom of oxygen"/>
    <property type="evidence" value="ECO:0007669"/>
    <property type="project" value="TreeGrafter"/>
</dbReference>
<evidence type="ECO:0000256" key="7">
    <source>
        <dbReference type="PIRSR" id="PIRSR602401-1"/>
    </source>
</evidence>